<sequence>MTNVSSTNENQSEKLIRLLEDQLAHSNQQNKELSKKLDQSLKQIESLTQQL</sequence>
<evidence type="ECO:0000313" key="2">
    <source>
        <dbReference type="EMBL" id="KYC85915.1"/>
    </source>
</evidence>
<evidence type="ECO:0000256" key="1">
    <source>
        <dbReference type="SAM" id="Coils"/>
    </source>
</evidence>
<dbReference type="Proteomes" id="UP000075666">
    <property type="component" value="Unassembled WGS sequence"/>
</dbReference>
<dbReference type="PATRIC" id="fig|46224.3.peg.1561"/>
<comment type="caution">
    <text evidence="2">The sequence shown here is derived from an EMBL/GenBank/DDBJ whole genome shotgun (WGS) entry which is preliminary data.</text>
</comment>
<protein>
    <submittedName>
        <fullName evidence="2">Uncharacterized protein</fullName>
    </submittedName>
</protein>
<dbReference type="RefSeq" id="WP_170112435.1">
    <property type="nucleotide sequence ID" value="NZ_CP066701.1"/>
</dbReference>
<keyword evidence="3" id="KW-1185">Reference proteome</keyword>
<dbReference type="EMBL" id="LQYN01000159">
    <property type="protein sequence ID" value="KYC85915.1"/>
    <property type="molecule type" value="Genomic_DNA"/>
</dbReference>
<name>A0A150KJV3_9BACI</name>
<gene>
    <name evidence="2" type="ORF">B4102_4097</name>
</gene>
<organism evidence="2 3">
    <name type="scientific">Heyndrickxia sporothermodurans</name>
    <dbReference type="NCBI Taxonomy" id="46224"/>
    <lineage>
        <taxon>Bacteria</taxon>
        <taxon>Bacillati</taxon>
        <taxon>Bacillota</taxon>
        <taxon>Bacilli</taxon>
        <taxon>Bacillales</taxon>
        <taxon>Bacillaceae</taxon>
        <taxon>Heyndrickxia</taxon>
    </lineage>
</organism>
<accession>A0A150KJV3</accession>
<evidence type="ECO:0000313" key="3">
    <source>
        <dbReference type="Proteomes" id="UP000075666"/>
    </source>
</evidence>
<proteinExistence type="predicted"/>
<dbReference type="AlphaFoldDB" id="A0A150KJV3"/>
<reference evidence="2 3" key="1">
    <citation type="submission" date="2016-01" db="EMBL/GenBank/DDBJ databases">
        <title>Genome Sequences of Twelve Sporeforming Bacillus Species Isolated from Foods.</title>
        <authorList>
            <person name="Berendsen E.M."/>
            <person name="Wells-Bennik M.H."/>
            <person name="Krawcyk A.O."/>
            <person name="De Jong A."/>
            <person name="Holsappel S."/>
            <person name="Eijlander R.T."/>
            <person name="Kuipers O.P."/>
        </authorList>
    </citation>
    <scope>NUCLEOTIDE SEQUENCE [LARGE SCALE GENOMIC DNA]</scope>
    <source>
        <strain evidence="2 3">B4102</strain>
    </source>
</reference>
<feature type="coiled-coil region" evidence="1">
    <location>
        <begin position="16"/>
        <end position="50"/>
    </location>
</feature>
<keyword evidence="1" id="KW-0175">Coiled coil</keyword>